<sequence length="328" mass="35346">FGFFHYLLDTIAQFPFETLGISSFWETLNINLIQLKTNHNHQTTTTMFSTTTTISTAFSLLLTLTNALPHPLPFGDPTNPSIEFYYPATLSLYNSTSGSIAYDSPTGALQSSPGSPHTISTLIEFYFNNPNSASKTCEFKFELDDPDYVIAPSSSLEFDVYTSTGAASKSSAGWGANDGGKGNQRGNFMGRLRATPGGQAETVMGSMLFECGAAEAGVAKGWEVVPVVTAGTAGMDVVFSKRDGAWIEFNKPLHKPILNPVLLLLLIRRPSKEPTPSLLTHEVRATRRHGMAPAVDLQPGDDAAVVVREAGKLAARVAFEGVAGWEQM</sequence>
<dbReference type="EMBL" id="ML978074">
    <property type="protein sequence ID" value="KAF2011362.1"/>
    <property type="molecule type" value="Genomic_DNA"/>
</dbReference>
<dbReference type="RefSeq" id="XP_033379701.1">
    <property type="nucleotide sequence ID" value="XM_033533403.1"/>
</dbReference>
<dbReference type="OrthoDB" id="5356630at2759"/>
<keyword evidence="2" id="KW-1185">Reference proteome</keyword>
<dbReference type="Proteomes" id="UP000799778">
    <property type="component" value="Unassembled WGS sequence"/>
</dbReference>
<proteinExistence type="predicted"/>
<evidence type="ECO:0008006" key="3">
    <source>
        <dbReference type="Google" id="ProtNLM"/>
    </source>
</evidence>
<accession>A0A6A5XE86</accession>
<reference evidence="1" key="1">
    <citation type="journal article" date="2020" name="Stud. Mycol.">
        <title>101 Dothideomycetes genomes: a test case for predicting lifestyles and emergence of pathogens.</title>
        <authorList>
            <person name="Haridas S."/>
            <person name="Albert R."/>
            <person name="Binder M."/>
            <person name="Bloem J."/>
            <person name="Labutti K."/>
            <person name="Salamov A."/>
            <person name="Andreopoulos B."/>
            <person name="Baker S."/>
            <person name="Barry K."/>
            <person name="Bills G."/>
            <person name="Bluhm B."/>
            <person name="Cannon C."/>
            <person name="Castanera R."/>
            <person name="Culley D."/>
            <person name="Daum C."/>
            <person name="Ezra D."/>
            <person name="Gonzalez J."/>
            <person name="Henrissat B."/>
            <person name="Kuo A."/>
            <person name="Liang C."/>
            <person name="Lipzen A."/>
            <person name="Lutzoni F."/>
            <person name="Magnuson J."/>
            <person name="Mondo S."/>
            <person name="Nolan M."/>
            <person name="Ohm R."/>
            <person name="Pangilinan J."/>
            <person name="Park H.-J."/>
            <person name="Ramirez L."/>
            <person name="Alfaro M."/>
            <person name="Sun H."/>
            <person name="Tritt A."/>
            <person name="Yoshinaga Y."/>
            <person name="Zwiers L.-H."/>
            <person name="Turgeon B."/>
            <person name="Goodwin S."/>
            <person name="Spatafora J."/>
            <person name="Crous P."/>
            <person name="Grigoriev I."/>
        </authorList>
    </citation>
    <scope>NUCLEOTIDE SEQUENCE</scope>
    <source>
        <strain evidence="1">CBS 175.79</strain>
    </source>
</reference>
<organism evidence="1 2">
    <name type="scientific">Aaosphaeria arxii CBS 175.79</name>
    <dbReference type="NCBI Taxonomy" id="1450172"/>
    <lineage>
        <taxon>Eukaryota</taxon>
        <taxon>Fungi</taxon>
        <taxon>Dikarya</taxon>
        <taxon>Ascomycota</taxon>
        <taxon>Pezizomycotina</taxon>
        <taxon>Dothideomycetes</taxon>
        <taxon>Pleosporomycetidae</taxon>
        <taxon>Pleosporales</taxon>
        <taxon>Pleosporales incertae sedis</taxon>
        <taxon>Aaosphaeria</taxon>
    </lineage>
</organism>
<name>A0A6A5XE86_9PLEO</name>
<gene>
    <name evidence="1" type="ORF">BU24DRAFT_486059</name>
</gene>
<dbReference type="AlphaFoldDB" id="A0A6A5XE86"/>
<evidence type="ECO:0000313" key="1">
    <source>
        <dbReference type="EMBL" id="KAF2011362.1"/>
    </source>
</evidence>
<feature type="non-terminal residue" evidence="1">
    <location>
        <position position="1"/>
    </location>
</feature>
<evidence type="ECO:0000313" key="2">
    <source>
        <dbReference type="Proteomes" id="UP000799778"/>
    </source>
</evidence>
<protein>
    <recommendedName>
        <fullName evidence="3">Ubiquitin 3 binding protein But2 C-terminal domain-containing protein</fullName>
    </recommendedName>
</protein>
<dbReference type="GeneID" id="54290800"/>